<keyword evidence="2 5" id="KW-0812">Transmembrane</keyword>
<evidence type="ECO:0000313" key="8">
    <source>
        <dbReference type="Proteomes" id="UP000800035"/>
    </source>
</evidence>
<name>A0A6A5TQZ1_9PLEO</name>
<reference evidence="7" key="1">
    <citation type="journal article" date="2020" name="Stud. Mycol.">
        <title>101 Dothideomycetes genomes: a test case for predicting lifestyles and emergence of pathogens.</title>
        <authorList>
            <person name="Haridas S."/>
            <person name="Albert R."/>
            <person name="Binder M."/>
            <person name="Bloem J."/>
            <person name="Labutti K."/>
            <person name="Salamov A."/>
            <person name="Andreopoulos B."/>
            <person name="Baker S."/>
            <person name="Barry K."/>
            <person name="Bills G."/>
            <person name="Bluhm B."/>
            <person name="Cannon C."/>
            <person name="Castanera R."/>
            <person name="Culley D."/>
            <person name="Daum C."/>
            <person name="Ezra D."/>
            <person name="Gonzalez J."/>
            <person name="Henrissat B."/>
            <person name="Kuo A."/>
            <person name="Liang C."/>
            <person name="Lipzen A."/>
            <person name="Lutzoni F."/>
            <person name="Magnuson J."/>
            <person name="Mondo S."/>
            <person name="Nolan M."/>
            <person name="Ohm R."/>
            <person name="Pangilinan J."/>
            <person name="Park H.-J."/>
            <person name="Ramirez L."/>
            <person name="Alfaro M."/>
            <person name="Sun H."/>
            <person name="Tritt A."/>
            <person name="Yoshinaga Y."/>
            <person name="Zwiers L.-H."/>
            <person name="Turgeon B."/>
            <person name="Goodwin S."/>
            <person name="Spatafora J."/>
            <person name="Crous P."/>
            <person name="Grigoriev I."/>
        </authorList>
    </citation>
    <scope>NUCLEOTIDE SEQUENCE</scope>
    <source>
        <strain evidence="7">CBS 675.92</strain>
    </source>
</reference>
<dbReference type="GO" id="GO:0016020">
    <property type="term" value="C:membrane"/>
    <property type="evidence" value="ECO:0007669"/>
    <property type="project" value="UniProtKB-SubCell"/>
</dbReference>
<feature type="domain" description="Amino acid transporter transmembrane" evidence="6">
    <location>
        <begin position="6"/>
        <end position="117"/>
    </location>
</feature>
<comment type="subcellular location">
    <subcellularLocation>
        <location evidence="1">Membrane</location>
    </subcellularLocation>
</comment>
<keyword evidence="3 5" id="KW-1133">Transmembrane helix</keyword>
<dbReference type="AlphaFoldDB" id="A0A6A5TQZ1"/>
<evidence type="ECO:0000256" key="4">
    <source>
        <dbReference type="ARBA" id="ARBA00023136"/>
    </source>
</evidence>
<evidence type="ECO:0000313" key="7">
    <source>
        <dbReference type="EMBL" id="KAF1951337.1"/>
    </source>
</evidence>
<gene>
    <name evidence="7" type="ORF">CC80DRAFT_597487</name>
</gene>
<dbReference type="InterPro" id="IPR013057">
    <property type="entry name" value="AA_transpt_TM"/>
</dbReference>
<dbReference type="OrthoDB" id="294730at2759"/>
<dbReference type="Proteomes" id="UP000800035">
    <property type="component" value="Unassembled WGS sequence"/>
</dbReference>
<organism evidence="7 8">
    <name type="scientific">Byssothecium circinans</name>
    <dbReference type="NCBI Taxonomy" id="147558"/>
    <lineage>
        <taxon>Eukaryota</taxon>
        <taxon>Fungi</taxon>
        <taxon>Dikarya</taxon>
        <taxon>Ascomycota</taxon>
        <taxon>Pezizomycotina</taxon>
        <taxon>Dothideomycetes</taxon>
        <taxon>Pleosporomycetidae</taxon>
        <taxon>Pleosporales</taxon>
        <taxon>Massarineae</taxon>
        <taxon>Massarinaceae</taxon>
        <taxon>Byssothecium</taxon>
    </lineage>
</organism>
<dbReference type="Pfam" id="PF01490">
    <property type="entry name" value="Aa_trans"/>
    <property type="match status" value="1"/>
</dbReference>
<evidence type="ECO:0000256" key="5">
    <source>
        <dbReference type="SAM" id="Phobius"/>
    </source>
</evidence>
<feature type="transmembrane region" description="Helical" evidence="5">
    <location>
        <begin position="61"/>
        <end position="85"/>
    </location>
</feature>
<accession>A0A6A5TQZ1</accession>
<keyword evidence="8" id="KW-1185">Reference proteome</keyword>
<dbReference type="EMBL" id="ML977018">
    <property type="protein sequence ID" value="KAF1951337.1"/>
    <property type="molecule type" value="Genomic_DNA"/>
</dbReference>
<proteinExistence type="predicted"/>
<evidence type="ECO:0000256" key="1">
    <source>
        <dbReference type="ARBA" id="ARBA00004370"/>
    </source>
</evidence>
<evidence type="ECO:0000259" key="6">
    <source>
        <dbReference type="Pfam" id="PF01490"/>
    </source>
</evidence>
<sequence>MKLVSALNTLGFFLCVLCIVVLGMSSLYTAYNLVQYWRKYPYMMNIVDYGRALGGPWVEGFFAAAFLVNMALICASAVVTLTIGLNTVSEHATCTVVFILISVLAMRAMCVPHSMQFVS</sequence>
<feature type="transmembrane region" description="Helical" evidence="5">
    <location>
        <begin position="12"/>
        <end position="34"/>
    </location>
</feature>
<protein>
    <recommendedName>
        <fullName evidence="6">Amino acid transporter transmembrane domain-containing protein</fullName>
    </recommendedName>
</protein>
<evidence type="ECO:0000256" key="2">
    <source>
        <dbReference type="ARBA" id="ARBA00022692"/>
    </source>
</evidence>
<feature type="transmembrane region" description="Helical" evidence="5">
    <location>
        <begin position="92"/>
        <end position="109"/>
    </location>
</feature>
<keyword evidence="4 5" id="KW-0472">Membrane</keyword>
<evidence type="ECO:0000256" key="3">
    <source>
        <dbReference type="ARBA" id="ARBA00022989"/>
    </source>
</evidence>